<dbReference type="EMBL" id="CM029042">
    <property type="protein sequence ID" value="KAG2617949.1"/>
    <property type="molecule type" value="Genomic_DNA"/>
</dbReference>
<sequence>MQKSLGAKSTARRRPLRVLAVNKARPAPESLLRKPPPPATATAAAPAAKADTAIDRLRLARSDLAGIVSQIDELISDALRCQTVSQRGKQEIESFNGFLSDTNYSLKQWSSRLKQALETGLENTENVSKYTPLTCSDSVAKGDGKLICSSSYLPDTDPVASPCSYFTEADMIVSPSPLVSWRTGACMVDSGKQLFLLTPLPKTKACSSRCRTSKTQMETASSMDQLNLPSLPVWNLTISDDVQPDLEQGVKVKEARTGTIMTPHNSTANKCSLEDRLCSPCTFSIQKSMRALPRSCLKTALSSKQQLFSQIPEGSRKEDIGSNGPSQGDKHSESSDEVSKDLASRYDIYGLKQFTKSTYRRRGAEDALQWYLSPLKTCVLMVDPPDDKPLPTPARSNMKGKYDVPDEKPIQTPAVHSKALLGTPWKGLESTNLKGRQAGETTLKKELWTRFEAASTDELHFDKSFFQKMDGKRFLDKLEEAS</sequence>
<keyword evidence="3" id="KW-1185">Reference proteome</keyword>
<name>A0A8T0UC11_PANVG</name>
<gene>
    <name evidence="2" type="ORF">PVAP13_3NG258087</name>
</gene>
<evidence type="ECO:0000256" key="1">
    <source>
        <dbReference type="SAM" id="MobiDB-lite"/>
    </source>
</evidence>
<dbReference type="Proteomes" id="UP000823388">
    <property type="component" value="Chromosome 3N"/>
</dbReference>
<feature type="region of interest" description="Disordered" evidence="1">
    <location>
        <begin position="1"/>
        <end position="47"/>
    </location>
</feature>
<accession>A0A8T0UC11</accession>
<feature type="compositionally biased region" description="Basic and acidic residues" evidence="1">
    <location>
        <begin position="328"/>
        <end position="339"/>
    </location>
</feature>
<dbReference type="AlphaFoldDB" id="A0A8T0UC11"/>
<evidence type="ECO:0000313" key="3">
    <source>
        <dbReference type="Proteomes" id="UP000823388"/>
    </source>
</evidence>
<dbReference type="OrthoDB" id="1933187at2759"/>
<feature type="region of interest" description="Disordered" evidence="1">
    <location>
        <begin position="307"/>
        <end position="339"/>
    </location>
</feature>
<evidence type="ECO:0000313" key="2">
    <source>
        <dbReference type="EMBL" id="KAG2617949.1"/>
    </source>
</evidence>
<dbReference type="PANTHER" id="PTHR37238:SF1">
    <property type="entry name" value="OS05G0532500 PROTEIN"/>
    <property type="match status" value="1"/>
</dbReference>
<organism evidence="2 3">
    <name type="scientific">Panicum virgatum</name>
    <name type="common">Blackwell switchgrass</name>
    <dbReference type="NCBI Taxonomy" id="38727"/>
    <lineage>
        <taxon>Eukaryota</taxon>
        <taxon>Viridiplantae</taxon>
        <taxon>Streptophyta</taxon>
        <taxon>Embryophyta</taxon>
        <taxon>Tracheophyta</taxon>
        <taxon>Spermatophyta</taxon>
        <taxon>Magnoliopsida</taxon>
        <taxon>Liliopsida</taxon>
        <taxon>Poales</taxon>
        <taxon>Poaceae</taxon>
        <taxon>PACMAD clade</taxon>
        <taxon>Panicoideae</taxon>
        <taxon>Panicodae</taxon>
        <taxon>Paniceae</taxon>
        <taxon>Panicinae</taxon>
        <taxon>Panicum</taxon>
        <taxon>Panicum sect. Hiantes</taxon>
    </lineage>
</organism>
<dbReference type="PANTHER" id="PTHR37238">
    <property type="entry name" value="OS05G0532500 PROTEIN"/>
    <property type="match status" value="1"/>
</dbReference>
<comment type="caution">
    <text evidence="2">The sequence shown here is derived from an EMBL/GenBank/DDBJ whole genome shotgun (WGS) entry which is preliminary data.</text>
</comment>
<proteinExistence type="predicted"/>
<reference evidence="2" key="1">
    <citation type="submission" date="2020-05" db="EMBL/GenBank/DDBJ databases">
        <title>WGS assembly of Panicum virgatum.</title>
        <authorList>
            <person name="Lovell J.T."/>
            <person name="Jenkins J."/>
            <person name="Shu S."/>
            <person name="Juenger T.E."/>
            <person name="Schmutz J."/>
        </authorList>
    </citation>
    <scope>NUCLEOTIDE SEQUENCE</scope>
    <source>
        <strain evidence="2">AP13</strain>
    </source>
</reference>
<protein>
    <submittedName>
        <fullName evidence="2">Uncharacterized protein</fullName>
    </submittedName>
</protein>